<dbReference type="EC" id="4.1.1.35" evidence="5"/>
<keyword evidence="9" id="KW-1133">Transmembrane helix</keyword>
<accession>A0A0F9AQI6</accession>
<dbReference type="UniPathway" id="UPA00796">
    <property type="reaction ID" value="UER00771"/>
</dbReference>
<comment type="caution">
    <text evidence="15">The sequence shown here is derived from an EMBL/GenBank/DDBJ whole genome shotgun (WGS) entry which is preliminary data.</text>
</comment>
<proteinExistence type="inferred from homology"/>
<dbReference type="PANTHER" id="PTHR43078:SF6">
    <property type="entry name" value="UDP-GLUCURONIC ACID DECARBOXYLASE 1"/>
    <property type="match status" value="1"/>
</dbReference>
<dbReference type="GO" id="GO:0032580">
    <property type="term" value="C:Golgi cisterna membrane"/>
    <property type="evidence" value="ECO:0007669"/>
    <property type="project" value="UniProtKB-SubCell"/>
</dbReference>
<comment type="subcellular location">
    <subcellularLocation>
        <location evidence="2">Golgi apparatus</location>
        <location evidence="2">Golgi stack membrane</location>
        <topology evidence="2">Single-pass type II membrane protein</topology>
    </subcellularLocation>
</comment>
<keyword evidence="10" id="KW-0520">NAD</keyword>
<organism evidence="15">
    <name type="scientific">marine sediment metagenome</name>
    <dbReference type="NCBI Taxonomy" id="412755"/>
    <lineage>
        <taxon>unclassified sequences</taxon>
        <taxon>metagenomes</taxon>
        <taxon>ecological metagenomes</taxon>
    </lineage>
</organism>
<evidence type="ECO:0000256" key="10">
    <source>
        <dbReference type="ARBA" id="ARBA00023027"/>
    </source>
</evidence>
<dbReference type="GO" id="GO:0048040">
    <property type="term" value="F:UDP-glucuronate decarboxylase activity"/>
    <property type="evidence" value="ECO:0007669"/>
    <property type="project" value="UniProtKB-EC"/>
</dbReference>
<protein>
    <recommendedName>
        <fullName evidence="5">UDP-glucuronate decarboxylase</fullName>
        <ecNumber evidence="5">4.1.1.35</ecNumber>
    </recommendedName>
</protein>
<keyword evidence="13" id="KW-0456">Lyase</keyword>
<evidence type="ECO:0000256" key="13">
    <source>
        <dbReference type="ARBA" id="ARBA00023239"/>
    </source>
</evidence>
<evidence type="ECO:0000256" key="11">
    <source>
        <dbReference type="ARBA" id="ARBA00023034"/>
    </source>
</evidence>
<keyword evidence="6" id="KW-0812">Transmembrane</keyword>
<gene>
    <name evidence="15" type="ORF">LCGC14_2820540</name>
</gene>
<keyword evidence="7" id="KW-0210">Decarboxylase</keyword>
<keyword evidence="8" id="KW-0735">Signal-anchor</keyword>
<dbReference type="GO" id="GO:0042732">
    <property type="term" value="P:D-xylose metabolic process"/>
    <property type="evidence" value="ECO:0007669"/>
    <property type="project" value="InterPro"/>
</dbReference>
<sequence>MKALITGGAGFIGSHLADALIAAGHRVLVVDDLSTGSIDNIAGLIDVEGFEFVRDSVCNQTVMTTLIDRCDMVFHLAAAVGVQLIVDRPVHTIETNIHGSEIVLKLANTFRRRILVASTSEVYGKSVNVPFGEDDDTTLGSTRFTRWSYACSKMVDEFLALAYHD</sequence>
<name>A0A0F9AQI6_9ZZZZ</name>
<keyword evidence="12" id="KW-0472">Membrane</keyword>
<evidence type="ECO:0000256" key="6">
    <source>
        <dbReference type="ARBA" id="ARBA00022692"/>
    </source>
</evidence>
<feature type="domain" description="NAD(P)-binding" evidence="14">
    <location>
        <begin position="4"/>
        <end position="164"/>
    </location>
</feature>
<evidence type="ECO:0000256" key="4">
    <source>
        <dbReference type="ARBA" id="ARBA00007505"/>
    </source>
</evidence>
<evidence type="ECO:0000313" key="15">
    <source>
        <dbReference type="EMBL" id="KKK80734.1"/>
    </source>
</evidence>
<evidence type="ECO:0000256" key="7">
    <source>
        <dbReference type="ARBA" id="ARBA00022793"/>
    </source>
</evidence>
<dbReference type="InterPro" id="IPR036291">
    <property type="entry name" value="NAD(P)-bd_dom_sf"/>
</dbReference>
<evidence type="ECO:0000256" key="12">
    <source>
        <dbReference type="ARBA" id="ARBA00023136"/>
    </source>
</evidence>
<comment type="cofactor">
    <cofactor evidence="1">
        <name>NAD(+)</name>
        <dbReference type="ChEBI" id="CHEBI:57540"/>
    </cofactor>
</comment>
<dbReference type="InterPro" id="IPR044516">
    <property type="entry name" value="UXS-like"/>
</dbReference>
<evidence type="ECO:0000256" key="1">
    <source>
        <dbReference type="ARBA" id="ARBA00001911"/>
    </source>
</evidence>
<comment type="similarity">
    <text evidence="4">Belongs to the NAD(P)-dependent epimerase/dehydratase family. UDP-glucuronic acid decarboxylase subfamily.</text>
</comment>
<dbReference type="InterPro" id="IPR016040">
    <property type="entry name" value="NAD(P)-bd_dom"/>
</dbReference>
<evidence type="ECO:0000259" key="14">
    <source>
        <dbReference type="Pfam" id="PF16363"/>
    </source>
</evidence>
<dbReference type="AlphaFoldDB" id="A0A0F9AQI6"/>
<dbReference type="GO" id="GO:0033320">
    <property type="term" value="P:UDP-D-xylose biosynthetic process"/>
    <property type="evidence" value="ECO:0007669"/>
    <property type="project" value="UniProtKB-UniPathway"/>
</dbReference>
<dbReference type="SUPFAM" id="SSF51735">
    <property type="entry name" value="NAD(P)-binding Rossmann-fold domains"/>
    <property type="match status" value="1"/>
</dbReference>
<evidence type="ECO:0000256" key="2">
    <source>
        <dbReference type="ARBA" id="ARBA00004447"/>
    </source>
</evidence>
<dbReference type="PANTHER" id="PTHR43078">
    <property type="entry name" value="UDP-GLUCURONIC ACID DECARBOXYLASE-RELATED"/>
    <property type="match status" value="1"/>
</dbReference>
<feature type="non-terminal residue" evidence="15">
    <location>
        <position position="165"/>
    </location>
</feature>
<dbReference type="Pfam" id="PF16363">
    <property type="entry name" value="GDP_Man_Dehyd"/>
    <property type="match status" value="1"/>
</dbReference>
<dbReference type="GO" id="GO:0070403">
    <property type="term" value="F:NAD+ binding"/>
    <property type="evidence" value="ECO:0007669"/>
    <property type="project" value="InterPro"/>
</dbReference>
<dbReference type="EMBL" id="LAZR01053444">
    <property type="protein sequence ID" value="KKK80734.1"/>
    <property type="molecule type" value="Genomic_DNA"/>
</dbReference>
<evidence type="ECO:0000256" key="5">
    <source>
        <dbReference type="ARBA" id="ARBA00012290"/>
    </source>
</evidence>
<evidence type="ECO:0000256" key="9">
    <source>
        <dbReference type="ARBA" id="ARBA00022989"/>
    </source>
</evidence>
<evidence type="ECO:0000256" key="3">
    <source>
        <dbReference type="ARBA" id="ARBA00005100"/>
    </source>
</evidence>
<comment type="pathway">
    <text evidence="3">Nucleotide-sugar biosynthesis; UDP-alpha-D-xylose biosynthesis; UDP-alpha-D-xylose from UDP-alpha-D-glucuronate: step 1/1.</text>
</comment>
<reference evidence="15" key="1">
    <citation type="journal article" date="2015" name="Nature">
        <title>Complex archaea that bridge the gap between prokaryotes and eukaryotes.</title>
        <authorList>
            <person name="Spang A."/>
            <person name="Saw J.H."/>
            <person name="Jorgensen S.L."/>
            <person name="Zaremba-Niedzwiedzka K."/>
            <person name="Martijn J."/>
            <person name="Lind A.E."/>
            <person name="van Eijk R."/>
            <person name="Schleper C."/>
            <person name="Guy L."/>
            <person name="Ettema T.J."/>
        </authorList>
    </citation>
    <scope>NUCLEOTIDE SEQUENCE</scope>
</reference>
<dbReference type="Gene3D" id="3.40.50.720">
    <property type="entry name" value="NAD(P)-binding Rossmann-like Domain"/>
    <property type="match status" value="1"/>
</dbReference>
<evidence type="ECO:0000256" key="8">
    <source>
        <dbReference type="ARBA" id="ARBA00022968"/>
    </source>
</evidence>
<keyword evidence="11" id="KW-0333">Golgi apparatus</keyword>